<evidence type="ECO:0000256" key="2">
    <source>
        <dbReference type="HAMAP-Rule" id="MF_00460"/>
    </source>
</evidence>
<organism evidence="3 4">
    <name type="scientific">Methylophilus luteus</name>
    <dbReference type="NCBI Taxonomy" id="640108"/>
    <lineage>
        <taxon>Bacteria</taxon>
        <taxon>Pseudomonadati</taxon>
        <taxon>Pseudomonadota</taxon>
        <taxon>Betaproteobacteria</taxon>
        <taxon>Nitrosomonadales</taxon>
        <taxon>Methylophilaceae</taxon>
        <taxon>Methylophilus</taxon>
    </lineage>
</organism>
<comment type="caution">
    <text evidence="3">The sequence shown here is derived from an EMBL/GenBank/DDBJ whole genome shotgun (WGS) entry which is preliminary data.</text>
</comment>
<accession>A0ABW3F6E1</accession>
<dbReference type="Pfam" id="PF03658">
    <property type="entry name" value="Ub-RnfH"/>
    <property type="match status" value="1"/>
</dbReference>
<dbReference type="Gene3D" id="3.10.20.280">
    <property type="entry name" value="RnfH-like"/>
    <property type="match status" value="1"/>
</dbReference>
<name>A0ABW3F6E1_9PROT</name>
<gene>
    <name evidence="3" type="ORF">ACFQ1Z_04935</name>
</gene>
<dbReference type="InterPro" id="IPR005346">
    <property type="entry name" value="RnfH"/>
</dbReference>
<dbReference type="RefSeq" id="WP_379056076.1">
    <property type="nucleotide sequence ID" value="NZ_JBHTKB010000001.1"/>
</dbReference>
<dbReference type="PANTHER" id="PTHR37483">
    <property type="entry name" value="UPF0125 PROTEIN RATB"/>
    <property type="match status" value="1"/>
</dbReference>
<keyword evidence="4" id="KW-1185">Reference proteome</keyword>
<evidence type="ECO:0000256" key="1">
    <source>
        <dbReference type="ARBA" id="ARBA00010645"/>
    </source>
</evidence>
<evidence type="ECO:0000313" key="4">
    <source>
        <dbReference type="Proteomes" id="UP001597128"/>
    </source>
</evidence>
<dbReference type="HAMAP" id="MF_00460">
    <property type="entry name" value="UPF0125_RnfH"/>
    <property type="match status" value="1"/>
</dbReference>
<reference evidence="4" key="1">
    <citation type="journal article" date="2019" name="Int. J. Syst. Evol. Microbiol.">
        <title>The Global Catalogue of Microorganisms (GCM) 10K type strain sequencing project: providing services to taxonomists for standard genome sequencing and annotation.</title>
        <authorList>
            <consortium name="The Broad Institute Genomics Platform"/>
            <consortium name="The Broad Institute Genome Sequencing Center for Infectious Disease"/>
            <person name="Wu L."/>
            <person name="Ma J."/>
        </authorList>
    </citation>
    <scope>NUCLEOTIDE SEQUENCE [LARGE SCALE GENOMIC DNA]</scope>
    <source>
        <strain evidence="4">CCUG 58412</strain>
    </source>
</reference>
<proteinExistence type="inferred from homology"/>
<protein>
    <recommendedName>
        <fullName evidence="2">UPF0125 protein ACFQ1Z_04935</fullName>
    </recommendedName>
</protein>
<dbReference type="NCBIfam" id="NF002490">
    <property type="entry name" value="PRK01777.1"/>
    <property type="match status" value="1"/>
</dbReference>
<dbReference type="InterPro" id="IPR016155">
    <property type="entry name" value="Mopterin_synth/thiamin_S_b"/>
</dbReference>
<dbReference type="Proteomes" id="UP001597128">
    <property type="component" value="Unassembled WGS sequence"/>
</dbReference>
<dbReference type="PANTHER" id="PTHR37483:SF1">
    <property type="entry name" value="UPF0125 PROTEIN RATB"/>
    <property type="match status" value="1"/>
</dbReference>
<dbReference type="SUPFAM" id="SSF54285">
    <property type="entry name" value="MoaD/ThiS"/>
    <property type="match status" value="1"/>
</dbReference>
<sequence length="122" mass="13661">MMTDSMRETLAEMMTVEVAYALPQKQWLIAITVASGTTALQAVQQSGLLMQFPEIAIEKCKIGVFGKVVQRDQVLQAMDRVEIYRPLIADPKQARRLRAAIKNTVAEKKQAAKTGQQKRKSK</sequence>
<comment type="similarity">
    <text evidence="1 2">Belongs to the UPF0125 (RnfH) family.</text>
</comment>
<dbReference type="EMBL" id="JBHTKB010000001">
    <property type="protein sequence ID" value="MFD0912885.1"/>
    <property type="molecule type" value="Genomic_DNA"/>
</dbReference>
<evidence type="ECO:0000313" key="3">
    <source>
        <dbReference type="EMBL" id="MFD0912885.1"/>
    </source>
</evidence>
<dbReference type="InterPro" id="IPR037021">
    <property type="entry name" value="RnfH_sf"/>
</dbReference>